<dbReference type="AlphaFoldDB" id="A0A815US08"/>
<accession>A0A815US08</accession>
<comment type="caution">
    <text evidence="2">The sequence shown here is derived from an EMBL/GenBank/DDBJ whole genome shotgun (WGS) entry which is preliminary data.</text>
</comment>
<name>A0A815US08_9BILA</name>
<dbReference type="Proteomes" id="UP000663836">
    <property type="component" value="Unassembled WGS sequence"/>
</dbReference>
<gene>
    <name evidence="3" type="ORF">JBS370_LOCUS37403</name>
    <name evidence="2" type="ORF">ZHD862_LOCUS38327</name>
</gene>
<evidence type="ECO:0000313" key="4">
    <source>
        <dbReference type="Proteomes" id="UP000663864"/>
    </source>
</evidence>
<feature type="region of interest" description="Disordered" evidence="1">
    <location>
        <begin position="51"/>
        <end position="92"/>
    </location>
</feature>
<dbReference type="Proteomes" id="UP000663864">
    <property type="component" value="Unassembled WGS sequence"/>
</dbReference>
<reference evidence="2" key="1">
    <citation type="submission" date="2021-02" db="EMBL/GenBank/DDBJ databases">
        <authorList>
            <person name="Nowell W R."/>
        </authorList>
    </citation>
    <scope>NUCLEOTIDE SEQUENCE</scope>
</reference>
<sequence>MNEKISVQEAKKIYQKFNLKASRIVSQLVIKQNDLWYFTNIKCETNVIEDEDQKNKTKKRSAKAIDNDKEELFDEIPSSSKSKSTKRKKHSA</sequence>
<proteinExistence type="predicted"/>
<evidence type="ECO:0000313" key="2">
    <source>
        <dbReference type="EMBL" id="CAF1519953.1"/>
    </source>
</evidence>
<feature type="compositionally biased region" description="Basic residues" evidence="1">
    <location>
        <begin position="83"/>
        <end position="92"/>
    </location>
</feature>
<organism evidence="2 4">
    <name type="scientific">Rotaria sordida</name>
    <dbReference type="NCBI Taxonomy" id="392033"/>
    <lineage>
        <taxon>Eukaryota</taxon>
        <taxon>Metazoa</taxon>
        <taxon>Spiralia</taxon>
        <taxon>Gnathifera</taxon>
        <taxon>Rotifera</taxon>
        <taxon>Eurotatoria</taxon>
        <taxon>Bdelloidea</taxon>
        <taxon>Philodinida</taxon>
        <taxon>Philodinidae</taxon>
        <taxon>Rotaria</taxon>
    </lineage>
</organism>
<dbReference type="EMBL" id="CAJNOT010008662">
    <property type="protein sequence ID" value="CAF1519953.1"/>
    <property type="molecule type" value="Genomic_DNA"/>
</dbReference>
<protein>
    <submittedName>
        <fullName evidence="2">Uncharacterized protein</fullName>
    </submittedName>
</protein>
<evidence type="ECO:0000256" key="1">
    <source>
        <dbReference type="SAM" id="MobiDB-lite"/>
    </source>
</evidence>
<dbReference type="EMBL" id="CAJOBD010017156">
    <property type="protein sequence ID" value="CAF4220107.1"/>
    <property type="molecule type" value="Genomic_DNA"/>
</dbReference>
<evidence type="ECO:0000313" key="3">
    <source>
        <dbReference type="EMBL" id="CAF4220107.1"/>
    </source>
</evidence>